<dbReference type="PANTHER" id="PTHR38109">
    <property type="entry name" value="PROTEIN YCGL"/>
    <property type="match status" value="1"/>
</dbReference>
<name>A0A1T2L4I6_9GAMM</name>
<evidence type="ECO:0000313" key="4">
    <source>
        <dbReference type="Proteomes" id="UP000191110"/>
    </source>
</evidence>
<dbReference type="PROSITE" id="PS51648">
    <property type="entry name" value="YCGL"/>
    <property type="match status" value="1"/>
</dbReference>
<evidence type="ECO:0000313" key="3">
    <source>
        <dbReference type="EMBL" id="OOZ39981.1"/>
    </source>
</evidence>
<proteinExistence type="inferred from homology"/>
<dbReference type="AlphaFoldDB" id="A0A1T2L4I6"/>
<sequence>MNTESTTLCVIYKSLKKPDAYIYTQEKDDFSHIPEELLKTLGQLEFVMELGLTPERKLAREDVNKVIHNLSVQGFHLQLPPPKPELM</sequence>
<dbReference type="EMBL" id="MPRL01000036">
    <property type="protein sequence ID" value="OOZ39981.1"/>
    <property type="molecule type" value="Genomic_DNA"/>
</dbReference>
<comment type="caution">
    <text evidence="3">The sequence shown here is derived from an EMBL/GenBank/DDBJ whole genome shotgun (WGS) entry which is preliminary data.</text>
</comment>
<dbReference type="OrthoDB" id="7062382at2"/>
<dbReference type="Gene3D" id="3.10.510.20">
    <property type="entry name" value="YcgL domain"/>
    <property type="match status" value="1"/>
</dbReference>
<organism evidence="3 4">
    <name type="scientific">Solemya pervernicosa gill symbiont</name>
    <dbReference type="NCBI Taxonomy" id="642797"/>
    <lineage>
        <taxon>Bacteria</taxon>
        <taxon>Pseudomonadati</taxon>
        <taxon>Pseudomonadota</taxon>
        <taxon>Gammaproteobacteria</taxon>
        <taxon>sulfur-oxidizing symbionts</taxon>
    </lineage>
</organism>
<dbReference type="SUPFAM" id="SSF160191">
    <property type="entry name" value="YcgL-like"/>
    <property type="match status" value="1"/>
</dbReference>
<dbReference type="InterPro" id="IPR027354">
    <property type="entry name" value="YcgL_dom"/>
</dbReference>
<feature type="domain" description="YcgL" evidence="2">
    <location>
        <begin position="7"/>
        <end position="87"/>
    </location>
</feature>
<protein>
    <recommendedName>
        <fullName evidence="1">YcgL domain-containing protein BOW53_09405</fullName>
    </recommendedName>
</protein>
<dbReference type="RefSeq" id="WP_078483828.1">
    <property type="nucleotide sequence ID" value="NZ_MPRL01000036.1"/>
</dbReference>
<evidence type="ECO:0000259" key="2">
    <source>
        <dbReference type="PROSITE" id="PS51648"/>
    </source>
</evidence>
<reference evidence="3 4" key="1">
    <citation type="submission" date="2016-11" db="EMBL/GenBank/DDBJ databases">
        <title>Mixed transmission modes and dynamic genome evolution in an obligate animal-bacterial symbiosis.</title>
        <authorList>
            <person name="Russell S.L."/>
            <person name="Corbett-Detig R.B."/>
            <person name="Cavanaugh C.M."/>
        </authorList>
    </citation>
    <scope>NUCLEOTIDE SEQUENCE [LARGE SCALE GENOMIC DNA]</scope>
    <source>
        <strain evidence="3">Sveles-Q1</strain>
    </source>
</reference>
<dbReference type="HAMAP" id="MF_01866">
    <property type="entry name" value="UPF0745"/>
    <property type="match status" value="1"/>
</dbReference>
<evidence type="ECO:0000256" key="1">
    <source>
        <dbReference type="HAMAP-Rule" id="MF_01866"/>
    </source>
</evidence>
<dbReference type="PANTHER" id="PTHR38109:SF1">
    <property type="entry name" value="PROTEIN YCGL"/>
    <property type="match status" value="1"/>
</dbReference>
<dbReference type="Proteomes" id="UP000191110">
    <property type="component" value="Unassembled WGS sequence"/>
</dbReference>
<accession>A0A1T2L4I6</accession>
<gene>
    <name evidence="3" type="ORF">BOW53_09405</name>
</gene>
<keyword evidence="4" id="KW-1185">Reference proteome</keyword>
<dbReference type="InterPro" id="IPR038068">
    <property type="entry name" value="YcgL-like_sf"/>
</dbReference>
<dbReference type="Pfam" id="PF05166">
    <property type="entry name" value="YcgL"/>
    <property type="match status" value="1"/>
</dbReference>